<dbReference type="InterPro" id="IPR006015">
    <property type="entry name" value="Universal_stress_UspA"/>
</dbReference>
<feature type="domain" description="UspA" evidence="2">
    <location>
        <begin position="158"/>
        <end position="297"/>
    </location>
</feature>
<proteinExistence type="inferred from homology"/>
<evidence type="ECO:0000256" key="1">
    <source>
        <dbReference type="ARBA" id="ARBA00008791"/>
    </source>
</evidence>
<sequence length="302" mass="32002">MTMRAPIVVGVDCSDAASNAVRWAAREAALRARPLHLVATMPGTETTFRNAVALQAPEFPDQRYEGEERLSKAHAEALNSAESTRLTIVKHLRFGNAVELLLDESHDAAMLVVGSHGLDQFASGVLGSTSAAVVLHAPCPVAIVRHITGANRSPLDGPVVVGVDGTENSEPAIAEAFEAASLHGVDLVAVHAWRDSHLTTAFTSDPNGVALDWDAIATAEHAVLAERLAGWKEKYPDVAVRRVVVKDRPARQLNAESTSAQLVVVGRRGRGGISSMLLGSTSRHLMHTVSCPLLIVHSPVAS</sequence>
<dbReference type="Gene3D" id="3.40.50.620">
    <property type="entry name" value="HUPs"/>
    <property type="match status" value="2"/>
</dbReference>
<dbReference type="Pfam" id="PF00582">
    <property type="entry name" value="Usp"/>
    <property type="match status" value="2"/>
</dbReference>
<dbReference type="SUPFAM" id="SSF52402">
    <property type="entry name" value="Adenine nucleotide alpha hydrolases-like"/>
    <property type="match status" value="2"/>
</dbReference>
<dbReference type="PANTHER" id="PTHR31964">
    <property type="entry name" value="ADENINE NUCLEOTIDE ALPHA HYDROLASES-LIKE SUPERFAMILY PROTEIN"/>
    <property type="match status" value="1"/>
</dbReference>
<protein>
    <submittedName>
        <fullName evidence="3">Nucleotide-binding universal stress UspA family protein</fullName>
    </submittedName>
</protein>
<evidence type="ECO:0000259" key="2">
    <source>
        <dbReference type="Pfam" id="PF00582"/>
    </source>
</evidence>
<dbReference type="PRINTS" id="PR01438">
    <property type="entry name" value="UNVRSLSTRESS"/>
</dbReference>
<name>A0A652YMX0_NOCGL</name>
<dbReference type="AlphaFoldDB" id="A0A652YMX0"/>
<gene>
    <name evidence="3" type="ORF">FNL38_10596</name>
</gene>
<dbReference type="PANTHER" id="PTHR31964:SF113">
    <property type="entry name" value="USPA DOMAIN-CONTAINING PROTEIN"/>
    <property type="match status" value="1"/>
</dbReference>
<comment type="caution">
    <text evidence="3">The sequence shown here is derived from an EMBL/GenBank/DDBJ whole genome shotgun (WGS) entry which is preliminary data.</text>
</comment>
<reference evidence="3" key="1">
    <citation type="submission" date="2019-07" db="EMBL/GenBank/DDBJ databases">
        <title>Genomic Encyclopedia of Type Strains, Phase IV (KMG-IV): sequencing the most valuable type-strain genomes for metagenomic binning, comparative biology and taxonomic classification.</title>
        <authorList>
            <person name="Goeker M."/>
        </authorList>
    </citation>
    <scope>NUCLEOTIDE SEQUENCE</scope>
    <source>
        <strain evidence="3">DSM 44596</strain>
    </source>
</reference>
<dbReference type="EMBL" id="VNIQ01000005">
    <property type="protein sequence ID" value="TYQ02947.1"/>
    <property type="molecule type" value="Genomic_DNA"/>
</dbReference>
<feature type="domain" description="UspA" evidence="2">
    <location>
        <begin position="3"/>
        <end position="145"/>
    </location>
</feature>
<accession>A0A652YMX0</accession>
<evidence type="ECO:0000313" key="3">
    <source>
        <dbReference type="EMBL" id="TYQ02947.1"/>
    </source>
</evidence>
<dbReference type="InterPro" id="IPR006016">
    <property type="entry name" value="UspA"/>
</dbReference>
<comment type="similarity">
    <text evidence="1">Belongs to the universal stress protein A family.</text>
</comment>
<organism evidence="3">
    <name type="scientific">Nocardia globerula</name>
    <dbReference type="NCBI Taxonomy" id="1818"/>
    <lineage>
        <taxon>Bacteria</taxon>
        <taxon>Bacillati</taxon>
        <taxon>Actinomycetota</taxon>
        <taxon>Actinomycetes</taxon>
        <taxon>Mycobacteriales</taxon>
        <taxon>Nocardiaceae</taxon>
        <taxon>Nocardia</taxon>
    </lineage>
</organism>
<dbReference type="InterPro" id="IPR014729">
    <property type="entry name" value="Rossmann-like_a/b/a_fold"/>
</dbReference>